<dbReference type="PANTHER" id="PTHR11733:SF167">
    <property type="entry name" value="FI17812P1-RELATED"/>
    <property type="match status" value="1"/>
</dbReference>
<dbReference type="CDD" id="cd08662">
    <property type="entry name" value="M13"/>
    <property type="match status" value="1"/>
</dbReference>
<keyword evidence="4" id="KW-0479">Metal-binding</keyword>
<keyword evidence="5" id="KW-0378">Hydrolase</keyword>
<dbReference type="Gene3D" id="3.40.390.10">
    <property type="entry name" value="Collagenase (Catalytic Domain)"/>
    <property type="match status" value="1"/>
</dbReference>
<proteinExistence type="inferred from homology"/>
<keyword evidence="7" id="KW-0482">Metalloprotease</keyword>
<evidence type="ECO:0000256" key="5">
    <source>
        <dbReference type="ARBA" id="ARBA00022801"/>
    </source>
</evidence>
<keyword evidence="3" id="KW-0645">Protease</keyword>
<evidence type="ECO:0000256" key="4">
    <source>
        <dbReference type="ARBA" id="ARBA00022723"/>
    </source>
</evidence>
<dbReference type="PANTHER" id="PTHR11733">
    <property type="entry name" value="ZINC METALLOPROTEASE FAMILY M13 NEPRILYSIN-RELATED"/>
    <property type="match status" value="1"/>
</dbReference>
<dbReference type="AlphaFoldDB" id="A0A1M4VNB1"/>
<evidence type="ECO:0000256" key="3">
    <source>
        <dbReference type="ARBA" id="ARBA00022670"/>
    </source>
</evidence>
<evidence type="ECO:0000313" key="10">
    <source>
        <dbReference type="EMBL" id="SHE70524.1"/>
    </source>
</evidence>
<protein>
    <submittedName>
        <fullName evidence="10">Putative endopeptidase</fullName>
    </submittedName>
</protein>
<evidence type="ECO:0000256" key="6">
    <source>
        <dbReference type="ARBA" id="ARBA00022833"/>
    </source>
</evidence>
<accession>A0A1M4VNB1</accession>
<dbReference type="InterPro" id="IPR008753">
    <property type="entry name" value="Peptidase_M13_N"/>
</dbReference>
<evidence type="ECO:0000256" key="7">
    <source>
        <dbReference type="ARBA" id="ARBA00023049"/>
    </source>
</evidence>
<evidence type="ECO:0000259" key="9">
    <source>
        <dbReference type="Pfam" id="PF05649"/>
    </source>
</evidence>
<name>A0A1M4VNB1_9BACT</name>
<comment type="similarity">
    <text evidence="2">Belongs to the peptidase M13 family.</text>
</comment>
<organism evidence="10 11">
    <name type="scientific">Flavisolibacter ginsengisoli DSM 18119</name>
    <dbReference type="NCBI Taxonomy" id="1121884"/>
    <lineage>
        <taxon>Bacteria</taxon>
        <taxon>Pseudomonadati</taxon>
        <taxon>Bacteroidota</taxon>
        <taxon>Chitinophagia</taxon>
        <taxon>Chitinophagales</taxon>
        <taxon>Chitinophagaceae</taxon>
        <taxon>Flavisolibacter</taxon>
    </lineage>
</organism>
<dbReference type="GO" id="GO:0005886">
    <property type="term" value="C:plasma membrane"/>
    <property type="evidence" value="ECO:0007669"/>
    <property type="project" value="TreeGrafter"/>
</dbReference>
<keyword evidence="6" id="KW-0862">Zinc</keyword>
<dbReference type="RefSeq" id="WP_072834061.1">
    <property type="nucleotide sequence ID" value="NZ_FQUU01000003.1"/>
</dbReference>
<dbReference type="Pfam" id="PF01431">
    <property type="entry name" value="Peptidase_M13"/>
    <property type="match status" value="1"/>
</dbReference>
<evidence type="ECO:0000256" key="1">
    <source>
        <dbReference type="ARBA" id="ARBA00001947"/>
    </source>
</evidence>
<feature type="domain" description="Peptidase M13 N-terminal" evidence="9">
    <location>
        <begin position="45"/>
        <end position="423"/>
    </location>
</feature>
<dbReference type="GO" id="GO:0016485">
    <property type="term" value="P:protein processing"/>
    <property type="evidence" value="ECO:0007669"/>
    <property type="project" value="TreeGrafter"/>
</dbReference>
<keyword evidence="11" id="KW-1185">Reference proteome</keyword>
<dbReference type="InterPro" id="IPR018497">
    <property type="entry name" value="Peptidase_M13_C"/>
</dbReference>
<dbReference type="InterPro" id="IPR000718">
    <property type="entry name" value="Peptidase_M13"/>
</dbReference>
<dbReference type="InterPro" id="IPR024079">
    <property type="entry name" value="MetalloPept_cat_dom_sf"/>
</dbReference>
<dbReference type="Pfam" id="PF05649">
    <property type="entry name" value="Peptidase_M13_N"/>
    <property type="match status" value="1"/>
</dbReference>
<dbReference type="EMBL" id="FQUU01000003">
    <property type="protein sequence ID" value="SHE70524.1"/>
    <property type="molecule type" value="Genomic_DNA"/>
</dbReference>
<evidence type="ECO:0000259" key="8">
    <source>
        <dbReference type="Pfam" id="PF01431"/>
    </source>
</evidence>
<feature type="domain" description="Peptidase M13 C-terminal" evidence="8">
    <location>
        <begin position="475"/>
        <end position="676"/>
    </location>
</feature>
<dbReference type="GO" id="GO:0004222">
    <property type="term" value="F:metalloendopeptidase activity"/>
    <property type="evidence" value="ECO:0007669"/>
    <property type="project" value="InterPro"/>
</dbReference>
<comment type="cofactor">
    <cofactor evidence="1">
        <name>Zn(2+)</name>
        <dbReference type="ChEBI" id="CHEBI:29105"/>
    </cofactor>
</comment>
<dbReference type="Proteomes" id="UP000184048">
    <property type="component" value="Unassembled WGS sequence"/>
</dbReference>
<dbReference type="InterPro" id="IPR042089">
    <property type="entry name" value="Peptidase_M13_dom_2"/>
</dbReference>
<sequence length="679" mass="76636">MKHFVKLVMLGVSAAGVVAFTPPGGKKDKPFKYIDKANMDLSVKPGDNFYLYANGNWLKNHAIPASKTRWGSFDELREESSKRLRSMLTEAAAKAATDPSMQKIGEFYTSGMDSAAIEALGAQPIKADLQRIDAINSINDLLSLVAENRKQGIGGALFGFGITPDRKNVNVYIPSLGQGGTSLPDRDYYIKNDSRSTTIRNAYQQHLTNMFSLIGENNDKAQKDANTVLRIETALAKAQMSRVEMRDPYKTYNKYGIKEFNSTTPSIDWNWMLGQFGLQGADSMIVTNPAFFKSMDILLTALPLEDWKTYVKWHLLNSSADYLSSAFVKEDFAFTKVLTGQKEQTPRWQKVSGLIDGSLGDLLGQLYVNKYFKPEAKKRMLDLVNNLQQTFAGRIRQLGWMSDETKTKALEKLNAFTKKIAYPDTWRDYKEITIARNDYLGNARRVSQWMYNDMITRYGKPVDKTRWSMTPPTINAYYNPSNNEIVFPAGILQYPFFDFGADDAVNYGGIGAVIGHEMTHGFDDQGSQFAADGNLKNWWSKVDAEKFKERTALVVDQYNGYTVLDTIHVNGKLTLGENLADLGGLNMAYAAFMNTDQYKKGKTIDGFTPTQRFFLNWAQVWRNNALPETQAQLILTDPHSPGMHRANGPLVNMDAWYQAFNVQPGDKMYRAPEKRIHIW</sequence>
<dbReference type="SUPFAM" id="SSF55486">
    <property type="entry name" value="Metalloproteases ('zincins'), catalytic domain"/>
    <property type="match status" value="1"/>
</dbReference>
<dbReference type="Gene3D" id="1.10.1380.10">
    <property type="entry name" value="Neutral endopeptidase , domain2"/>
    <property type="match status" value="1"/>
</dbReference>
<evidence type="ECO:0000313" key="11">
    <source>
        <dbReference type="Proteomes" id="UP000184048"/>
    </source>
</evidence>
<evidence type="ECO:0000256" key="2">
    <source>
        <dbReference type="ARBA" id="ARBA00007357"/>
    </source>
</evidence>
<dbReference type="PRINTS" id="PR00786">
    <property type="entry name" value="NEPRILYSIN"/>
</dbReference>
<dbReference type="STRING" id="1121884.SAMN02745131_00920"/>
<gene>
    <name evidence="10" type="ORF">SAMN02745131_00920</name>
</gene>
<dbReference type="PROSITE" id="PS51885">
    <property type="entry name" value="NEPRILYSIN"/>
    <property type="match status" value="1"/>
</dbReference>
<reference evidence="10 11" key="1">
    <citation type="submission" date="2016-11" db="EMBL/GenBank/DDBJ databases">
        <authorList>
            <person name="Jaros S."/>
            <person name="Januszkiewicz K."/>
            <person name="Wedrychowicz H."/>
        </authorList>
    </citation>
    <scope>NUCLEOTIDE SEQUENCE [LARGE SCALE GENOMIC DNA]</scope>
    <source>
        <strain evidence="10 11">DSM 18119</strain>
    </source>
</reference>
<dbReference type="GO" id="GO:0046872">
    <property type="term" value="F:metal ion binding"/>
    <property type="evidence" value="ECO:0007669"/>
    <property type="project" value="UniProtKB-KW"/>
</dbReference>